<comment type="caution">
    <text evidence="1">The sequence shown here is derived from an EMBL/GenBank/DDBJ whole genome shotgun (WGS) entry which is preliminary data.</text>
</comment>
<evidence type="ECO:0000313" key="1">
    <source>
        <dbReference type="EMBL" id="TLQ41480.1"/>
    </source>
</evidence>
<dbReference type="OrthoDB" id="869451at2"/>
<evidence type="ECO:0000313" key="2">
    <source>
        <dbReference type="Proteomes" id="UP000306420"/>
    </source>
</evidence>
<gene>
    <name evidence="1" type="ORF">FEZ33_05815</name>
</gene>
<proteinExistence type="predicted"/>
<dbReference type="EMBL" id="VBSP01000016">
    <property type="protein sequence ID" value="TLQ41480.1"/>
    <property type="molecule type" value="Genomic_DNA"/>
</dbReference>
<name>A0A5R9DV22_9LACT</name>
<dbReference type="AlphaFoldDB" id="A0A5R9DV22"/>
<dbReference type="Proteomes" id="UP000306420">
    <property type="component" value="Unassembled WGS sequence"/>
</dbReference>
<accession>A0A5R9DV22</accession>
<organism evidence="1 2">
    <name type="scientific">Ruoffia tabacinasalis</name>
    <dbReference type="NCBI Taxonomy" id="87458"/>
    <lineage>
        <taxon>Bacteria</taxon>
        <taxon>Bacillati</taxon>
        <taxon>Bacillota</taxon>
        <taxon>Bacilli</taxon>
        <taxon>Lactobacillales</taxon>
        <taxon>Aerococcaceae</taxon>
        <taxon>Ruoffia</taxon>
    </lineage>
</organism>
<reference evidence="1 2" key="1">
    <citation type="submission" date="2019-05" db="EMBL/GenBank/DDBJ databases">
        <title>The metagenome of a microbial culture collection derived from dairy environment covers the genomic content of the human microbiome.</title>
        <authorList>
            <person name="Roder T."/>
            <person name="Wuthrich D."/>
            <person name="Sattari Z."/>
            <person name="Von Ah U."/>
            <person name="Bar C."/>
            <person name="Ronchi F."/>
            <person name="Macpherson A.J."/>
            <person name="Ganal-Vonarburg S.C."/>
            <person name="Bruggmann R."/>
            <person name="Vergeres G."/>
        </authorList>
    </citation>
    <scope>NUCLEOTIDE SEQUENCE [LARGE SCALE GENOMIC DNA]</scope>
    <source>
        <strain evidence="1 2">FAM 24227</strain>
    </source>
</reference>
<protein>
    <submittedName>
        <fullName evidence="1">Uncharacterized protein</fullName>
    </submittedName>
</protein>
<sequence length="225" mass="26558">MLKDTKNWSYFVNNDQSGFLYNLNPDFHIIMEEDTQDRHEILAYSLDCIRKNLSWINLNFNYRNITIDYTLGNHLDGARALIVAPHLSSLYDIDPKNRTGRLTYYSFKKDSLDYHLNRLIVDSDLYLPRETTQYLTSRIEESIVFFDNPNEEKIISDNIFTLFPDIHEVVIPSEEEIENYISIVSMDIKDQSSNNSHYLKLILTENKLGKFINKHKKELLSYNTD</sequence>